<dbReference type="EMBL" id="MNBE01000726">
    <property type="protein sequence ID" value="OKO93083.1"/>
    <property type="molecule type" value="Genomic_DNA"/>
</dbReference>
<dbReference type="Proteomes" id="UP000186955">
    <property type="component" value="Unassembled WGS sequence"/>
</dbReference>
<evidence type="ECO:0000313" key="1">
    <source>
        <dbReference type="EMBL" id="OKO93083.1"/>
    </source>
</evidence>
<name>A0A1Q5TBP0_9EURO</name>
<sequence>GGSRGRPIKSGMVVGVVGELDIKIGAGVSKAISRRIAAGFGGKYGRYSDGFDGGGGGCGGRPDRDGLAV</sequence>
<feature type="non-terminal residue" evidence="2">
    <location>
        <position position="1"/>
    </location>
</feature>
<keyword evidence="3" id="KW-1185">Reference proteome</keyword>
<evidence type="ECO:0000313" key="2">
    <source>
        <dbReference type="EMBL" id="OKO97580.1"/>
    </source>
</evidence>
<dbReference type="EMBL" id="MNBE01000694">
    <property type="protein sequence ID" value="OKO97580.1"/>
    <property type="molecule type" value="Genomic_DNA"/>
</dbReference>
<reference evidence="2 3" key="1">
    <citation type="submission" date="2016-10" db="EMBL/GenBank/DDBJ databases">
        <title>Genome sequence of the ascomycete fungus Penicillium subrubescens.</title>
        <authorList>
            <person name="De Vries R.P."/>
            <person name="Peng M."/>
            <person name="Dilokpimol A."/>
            <person name="Hilden K."/>
            <person name="Makela M.R."/>
            <person name="Grigoriev I."/>
            <person name="Riley R."/>
            <person name="Granchi Z."/>
        </authorList>
    </citation>
    <scope>NUCLEOTIDE SEQUENCE [LARGE SCALE GENOMIC DNA]</scope>
    <source>
        <strain evidence="2 3">CBS 132785</strain>
    </source>
</reference>
<dbReference type="AlphaFoldDB" id="A0A1Q5TBP0"/>
<accession>A0A1Q5TBP0</accession>
<gene>
    <name evidence="2" type="ORF">PENSUB_10015</name>
    <name evidence="1" type="ORF">PENSUB_12528</name>
</gene>
<evidence type="ECO:0000313" key="3">
    <source>
        <dbReference type="Proteomes" id="UP000186955"/>
    </source>
</evidence>
<protein>
    <submittedName>
        <fullName evidence="2">Uncharacterized protein</fullName>
    </submittedName>
</protein>
<proteinExistence type="predicted"/>
<organism evidence="2 3">
    <name type="scientific">Penicillium subrubescens</name>
    <dbReference type="NCBI Taxonomy" id="1316194"/>
    <lineage>
        <taxon>Eukaryota</taxon>
        <taxon>Fungi</taxon>
        <taxon>Dikarya</taxon>
        <taxon>Ascomycota</taxon>
        <taxon>Pezizomycotina</taxon>
        <taxon>Eurotiomycetes</taxon>
        <taxon>Eurotiomycetidae</taxon>
        <taxon>Eurotiales</taxon>
        <taxon>Aspergillaceae</taxon>
        <taxon>Penicillium</taxon>
    </lineage>
</organism>
<comment type="caution">
    <text evidence="2">The sequence shown here is derived from an EMBL/GenBank/DDBJ whole genome shotgun (WGS) entry which is preliminary data.</text>
</comment>